<evidence type="ECO:0008006" key="3">
    <source>
        <dbReference type="Google" id="ProtNLM"/>
    </source>
</evidence>
<organism evidence="1 2">
    <name type="scientific">Penicillium canescens</name>
    <dbReference type="NCBI Taxonomy" id="5083"/>
    <lineage>
        <taxon>Eukaryota</taxon>
        <taxon>Fungi</taxon>
        <taxon>Dikarya</taxon>
        <taxon>Ascomycota</taxon>
        <taxon>Pezizomycotina</taxon>
        <taxon>Eurotiomycetes</taxon>
        <taxon>Eurotiomycetidae</taxon>
        <taxon>Eurotiales</taxon>
        <taxon>Aspergillaceae</taxon>
        <taxon>Penicillium</taxon>
    </lineage>
</organism>
<protein>
    <recommendedName>
        <fullName evidence="3">IgE-binding protein</fullName>
    </recommendedName>
</protein>
<proteinExistence type="predicted"/>
<gene>
    <name evidence="1" type="ORF">N7460_014005</name>
</gene>
<evidence type="ECO:0000313" key="1">
    <source>
        <dbReference type="EMBL" id="KAJ6023610.1"/>
    </source>
</evidence>
<evidence type="ECO:0000313" key="2">
    <source>
        <dbReference type="Proteomes" id="UP001219568"/>
    </source>
</evidence>
<keyword evidence="2" id="KW-1185">Reference proteome</keyword>
<reference evidence="1" key="1">
    <citation type="journal article" date="2023" name="IMA Fungus">
        <title>Comparative genomic study of the Penicillium genus elucidates a diverse pangenome and 15 lateral gene transfer events.</title>
        <authorList>
            <person name="Petersen C."/>
            <person name="Sorensen T."/>
            <person name="Nielsen M.R."/>
            <person name="Sondergaard T.E."/>
            <person name="Sorensen J.L."/>
            <person name="Fitzpatrick D.A."/>
            <person name="Frisvad J.C."/>
            <person name="Nielsen K.L."/>
        </authorList>
    </citation>
    <scope>NUCLEOTIDE SEQUENCE</scope>
    <source>
        <strain evidence="1">IBT 15450</strain>
    </source>
</reference>
<dbReference type="AlphaFoldDB" id="A0AAD6I042"/>
<dbReference type="InterPro" id="IPR052820">
    <property type="entry name" value="PhiA_domain"/>
</dbReference>
<accession>A0AAD6I042</accession>
<reference evidence="1" key="2">
    <citation type="submission" date="2023-01" db="EMBL/GenBank/DDBJ databases">
        <authorList>
            <person name="Petersen C."/>
        </authorList>
    </citation>
    <scope>NUCLEOTIDE SEQUENCE</scope>
    <source>
        <strain evidence="1">IBT 15450</strain>
    </source>
</reference>
<dbReference type="PANTHER" id="PTHR42047">
    <property type="entry name" value="PROTEIN, PUTATIVE (AFU_ORTHOLOGUE AFUA_6G03560)-RELATED"/>
    <property type="match status" value="1"/>
</dbReference>
<dbReference type="EMBL" id="JAQJZL010000016">
    <property type="protein sequence ID" value="KAJ6023610.1"/>
    <property type="molecule type" value="Genomic_DNA"/>
</dbReference>
<comment type="caution">
    <text evidence="1">The sequence shown here is derived from an EMBL/GenBank/DDBJ whole genome shotgun (WGS) entry which is preliminary data.</text>
</comment>
<dbReference type="PANTHER" id="PTHR42047:SF1">
    <property type="entry name" value="PROTEIN, PUTATIVE (AFU_ORTHOLOGUE AFUA_6G03560)-RELATED"/>
    <property type="match status" value="1"/>
</dbReference>
<name>A0AAD6I042_PENCN</name>
<sequence length="233" mass="24797">MSWSPLNWKHLSRFSHSNYFHSLSLFKMKISALLSLVPLVAALPGKQAKQAKGSDASFGVISARSASPIHLLPLNAVGSYFYLGGNAQSYCPEGIPGCKQTNETVITGGHFLDVMVPGGQAIFVDPKGALRFTAPHSAYEPAGSSDGPFTYTPGNSFGHWSYEGQGASGFMACPTNGTTTYRRSRRDAAAPKWQVYAALQNATVPSGSVSDCIGFDALAVAHNSTVPATWEYI</sequence>
<dbReference type="Proteomes" id="UP001219568">
    <property type="component" value="Unassembled WGS sequence"/>
</dbReference>